<evidence type="ECO:0000256" key="1">
    <source>
        <dbReference type="SAM" id="MobiDB-lite"/>
    </source>
</evidence>
<protein>
    <submittedName>
        <fullName evidence="2">Uncharacterized protein</fullName>
    </submittedName>
</protein>
<keyword evidence="3" id="KW-1185">Reference proteome</keyword>
<name>A0A0H1BWB3_9EURO</name>
<dbReference type="STRING" id="2060906.A0A0H1BWB3"/>
<evidence type="ECO:0000313" key="2">
    <source>
        <dbReference type="EMBL" id="KLJ13346.1"/>
    </source>
</evidence>
<organism evidence="2 3">
    <name type="scientific">Blastomyces silverae</name>
    <dbReference type="NCBI Taxonomy" id="2060906"/>
    <lineage>
        <taxon>Eukaryota</taxon>
        <taxon>Fungi</taxon>
        <taxon>Dikarya</taxon>
        <taxon>Ascomycota</taxon>
        <taxon>Pezizomycotina</taxon>
        <taxon>Eurotiomycetes</taxon>
        <taxon>Eurotiomycetidae</taxon>
        <taxon>Onygenales</taxon>
        <taxon>Ajellomycetaceae</taxon>
        <taxon>Blastomyces</taxon>
    </lineage>
</organism>
<feature type="region of interest" description="Disordered" evidence="1">
    <location>
        <begin position="1"/>
        <end position="27"/>
    </location>
</feature>
<sequence length="338" mass="38949">MTSQAASFNESSINNMNAASTSKGPGGSESTIIEIAKDGDLVVEVIEYCSILKNRKRPRSLEPAKSALFQVSRYKLAEHSAVFNELLFGAGEEANRKRITLKECNITSMELWFRIMHANISSIHLEKISIIEMWHAVLACDKYAIERDEIEPWFRMWWEALSRKPLSNTDLCRMLLPCYYFRCWQGFMFWTKKLVYESMDAILNTNPIRTAHTCLRLPIDIIKTLNITRRQIRNIIHDRLCSPIDKLAFSVNCKGQERVFDYIIELDRLDASPLLPTFRRKSIRVILQRLEGFKETPGKACIVHPTCAHYRYEFGTTVKDACVAANNHFGGLDLSDWE</sequence>
<dbReference type="EMBL" id="LDEV01000395">
    <property type="protein sequence ID" value="KLJ13346.1"/>
    <property type="molecule type" value="Genomic_DNA"/>
</dbReference>
<gene>
    <name evidence="2" type="ORF">EMPG_11722</name>
</gene>
<comment type="caution">
    <text evidence="2">The sequence shown here is derived from an EMBL/GenBank/DDBJ whole genome shotgun (WGS) entry which is preliminary data.</text>
</comment>
<dbReference type="Proteomes" id="UP000053573">
    <property type="component" value="Unassembled WGS sequence"/>
</dbReference>
<evidence type="ECO:0000313" key="3">
    <source>
        <dbReference type="Proteomes" id="UP000053573"/>
    </source>
</evidence>
<dbReference type="OrthoDB" id="4201710at2759"/>
<proteinExistence type="predicted"/>
<dbReference type="AlphaFoldDB" id="A0A0H1BWB3"/>
<reference evidence="3" key="1">
    <citation type="journal article" date="2015" name="PLoS Genet.">
        <title>The dynamic genome and transcriptome of the human fungal pathogen Blastomyces and close relative Emmonsia.</title>
        <authorList>
            <person name="Munoz J.F."/>
            <person name="Gauthier G.M."/>
            <person name="Desjardins C.A."/>
            <person name="Gallo J.E."/>
            <person name="Holder J."/>
            <person name="Sullivan T.D."/>
            <person name="Marty A.J."/>
            <person name="Carmen J.C."/>
            <person name="Chen Z."/>
            <person name="Ding L."/>
            <person name="Gujja S."/>
            <person name="Magrini V."/>
            <person name="Misas E."/>
            <person name="Mitreva M."/>
            <person name="Priest M."/>
            <person name="Saif S."/>
            <person name="Whiston E.A."/>
            <person name="Young S."/>
            <person name="Zeng Q."/>
            <person name="Goldman W.E."/>
            <person name="Mardis E.R."/>
            <person name="Taylor J.W."/>
            <person name="McEwen J.G."/>
            <person name="Clay O.K."/>
            <person name="Klein B.S."/>
            <person name="Cuomo C.A."/>
        </authorList>
    </citation>
    <scope>NUCLEOTIDE SEQUENCE [LARGE SCALE GENOMIC DNA]</scope>
    <source>
        <strain evidence="3">UAMH 139</strain>
    </source>
</reference>
<accession>A0A0H1BWB3</accession>